<dbReference type="AlphaFoldDB" id="M5SAU8"/>
<evidence type="ECO:0000313" key="1">
    <source>
        <dbReference type="EMBL" id="EMI28763.1"/>
    </source>
</evidence>
<evidence type="ECO:0000313" key="2">
    <source>
        <dbReference type="Proteomes" id="UP000011996"/>
    </source>
</evidence>
<gene>
    <name evidence="1" type="ORF">RESH_00672</name>
</gene>
<proteinExistence type="predicted"/>
<organism evidence="1 2">
    <name type="scientific">Rhodopirellula europaea SH398</name>
    <dbReference type="NCBI Taxonomy" id="1263868"/>
    <lineage>
        <taxon>Bacteria</taxon>
        <taxon>Pseudomonadati</taxon>
        <taxon>Planctomycetota</taxon>
        <taxon>Planctomycetia</taxon>
        <taxon>Pirellulales</taxon>
        <taxon>Pirellulaceae</taxon>
        <taxon>Rhodopirellula</taxon>
    </lineage>
</organism>
<dbReference type="Proteomes" id="UP000011996">
    <property type="component" value="Unassembled WGS sequence"/>
</dbReference>
<dbReference type="EMBL" id="ANOF01000020">
    <property type="protein sequence ID" value="EMI28763.1"/>
    <property type="molecule type" value="Genomic_DNA"/>
</dbReference>
<accession>M5SAU8</accession>
<protein>
    <submittedName>
        <fullName evidence="1">Uncharacterized protein</fullName>
    </submittedName>
</protein>
<reference evidence="1 2" key="1">
    <citation type="journal article" date="2013" name="Mar. Genomics">
        <title>Expression of sulfatases in Rhodopirellula baltica and the diversity of sulfatases in the genus Rhodopirellula.</title>
        <authorList>
            <person name="Wegner C.E."/>
            <person name="Richter-Heitmann T."/>
            <person name="Klindworth A."/>
            <person name="Klockow C."/>
            <person name="Richter M."/>
            <person name="Achstetter T."/>
            <person name="Glockner F.O."/>
            <person name="Harder J."/>
        </authorList>
    </citation>
    <scope>NUCLEOTIDE SEQUENCE [LARGE SCALE GENOMIC DNA]</scope>
    <source>
        <strain evidence="1 2">SH398</strain>
    </source>
</reference>
<comment type="caution">
    <text evidence="1">The sequence shown here is derived from an EMBL/GenBank/DDBJ whole genome shotgun (WGS) entry which is preliminary data.</text>
</comment>
<sequence>MANKTDCMSAISKRVSEGPTGSLQCHAIPHDGPIRGDLPVSVFHLGVSTPS</sequence>
<name>M5SAU8_9BACT</name>